<dbReference type="Gene3D" id="1.10.600.10">
    <property type="entry name" value="Farnesyl Diphosphate Synthase"/>
    <property type="match status" value="1"/>
</dbReference>
<reference evidence="1" key="1">
    <citation type="journal article" date="2020" name="Molecules">
        <title>2-Hydroxysorangiadenosine: Structure and Biosynthesis of a Myxobacterial Sesquiterpene-Nucleoside.</title>
        <authorList>
            <person name="Okoth D.A."/>
            <person name="Hug J.J."/>
            <person name="Garcia R."/>
            <person name="Sproer C."/>
            <person name="Overmann J."/>
            <person name="Muller R."/>
        </authorList>
    </citation>
    <scope>NUCLEOTIDE SEQUENCE</scope>
    <source>
        <strain evidence="1">MCy10943</strain>
    </source>
</reference>
<organism evidence="1">
    <name type="scientific">Vitiosangium cumulatum</name>
    <dbReference type="NCBI Taxonomy" id="1867796"/>
    <lineage>
        <taxon>Bacteria</taxon>
        <taxon>Pseudomonadati</taxon>
        <taxon>Myxococcota</taxon>
        <taxon>Myxococcia</taxon>
        <taxon>Myxococcales</taxon>
        <taxon>Cystobacterineae</taxon>
        <taxon>Archangiaceae</taxon>
        <taxon>Vitiosangium</taxon>
    </lineage>
</organism>
<dbReference type="SFLD" id="SFLDG01020">
    <property type="entry name" value="Terpene_Cyclase_Like_2"/>
    <property type="match status" value="1"/>
</dbReference>
<dbReference type="SFLD" id="SFLDS00005">
    <property type="entry name" value="Isoprenoid_Synthase_Type_I"/>
    <property type="match status" value="1"/>
</dbReference>
<dbReference type="AlphaFoldDB" id="A0A7D4XJD8"/>
<dbReference type="InterPro" id="IPR008949">
    <property type="entry name" value="Isoprenoid_synthase_dom_sf"/>
</dbReference>
<dbReference type="Pfam" id="PF19086">
    <property type="entry name" value="Terpene_syn_C_2"/>
    <property type="match status" value="1"/>
</dbReference>
<dbReference type="GO" id="GO:0010333">
    <property type="term" value="F:terpene synthase activity"/>
    <property type="evidence" value="ECO:0007669"/>
    <property type="project" value="InterPro"/>
</dbReference>
<evidence type="ECO:0000313" key="1">
    <source>
        <dbReference type="EMBL" id="QKW93746.1"/>
    </source>
</evidence>
<name>A0A7D4XJD8_9BACT</name>
<proteinExistence type="predicted"/>
<dbReference type="EMBL" id="MT520814">
    <property type="protein sequence ID" value="QKW93746.1"/>
    <property type="molecule type" value="Genomic_DNA"/>
</dbReference>
<dbReference type="SUPFAM" id="SSF48576">
    <property type="entry name" value="Terpenoid synthases"/>
    <property type="match status" value="1"/>
</dbReference>
<dbReference type="InterPro" id="IPR034686">
    <property type="entry name" value="Terpene_cyclase-like_2"/>
</dbReference>
<accession>A0A7D4XJD8</accession>
<protein>
    <submittedName>
        <fullName evidence="1">Pentalenene synthase</fullName>
    </submittedName>
</protein>
<sequence>MSNISPERMRSPTSSSFAVVSAQAAASLPRYDSARFQFRVPAAWRSPVARNPFASEAQRSVLEWFAALDCTSQELERARAFDIAGYVGVPFPMLPPDKTVLFARYLSLWLLWDDVHVESLENRWRIGAGHVLTGRRPSGMTRFDEGWWQLFEELATARSAGWIQGICQAMATWSDAAEEEAAAMRRYGETGIPLGFERQLELRIATIGMYVALYLLELAYEAELPPEFHQHPTVRRLKRLSNELVGLGNDIFSFAKDQEQRQLNLVSTLMAERGLSVEDAIKALIRRHDEAIIEFDRLAGSLGSGSPRADLLIQRWLRDVRYAALGFSLWEAQAPRYTAYKVVVDERAIEPTFAFV</sequence>